<dbReference type="Proteomes" id="UP000755551">
    <property type="component" value="Unassembled WGS sequence"/>
</dbReference>
<name>A0ABS6M9B0_9GAMM</name>
<evidence type="ECO:0000313" key="2">
    <source>
        <dbReference type="Proteomes" id="UP000755551"/>
    </source>
</evidence>
<accession>A0ABS6M9B0</accession>
<dbReference type="NCBIfam" id="TIGR03292">
    <property type="entry name" value="PhnH_redo"/>
    <property type="match status" value="1"/>
</dbReference>
<dbReference type="EMBL" id="JAHQZT010000006">
    <property type="protein sequence ID" value="MBV0932871.1"/>
    <property type="molecule type" value="Genomic_DNA"/>
</dbReference>
<organism evidence="1 2">
    <name type="scientific">Marinobacterium weihaiense</name>
    <dbReference type="NCBI Taxonomy" id="2851016"/>
    <lineage>
        <taxon>Bacteria</taxon>
        <taxon>Pseudomonadati</taxon>
        <taxon>Pseudomonadota</taxon>
        <taxon>Gammaproteobacteria</taxon>
        <taxon>Oceanospirillales</taxon>
        <taxon>Oceanospirillaceae</taxon>
        <taxon>Marinobacterium</taxon>
    </lineage>
</organism>
<comment type="caution">
    <text evidence="1">The sequence shown here is derived from an EMBL/GenBank/DDBJ whole genome shotgun (WGS) entry which is preliminary data.</text>
</comment>
<keyword evidence="1" id="KW-0456">Lyase</keyword>
<protein>
    <submittedName>
        <fullName evidence="1">Phosphonate C-P lyase system protein PhnH</fullName>
    </submittedName>
</protein>
<dbReference type="InterPro" id="IPR008772">
    <property type="entry name" value="Phosphonate_metab_PhnH"/>
</dbReference>
<dbReference type="GO" id="GO:0016829">
    <property type="term" value="F:lyase activity"/>
    <property type="evidence" value="ECO:0007669"/>
    <property type="project" value="UniProtKB-KW"/>
</dbReference>
<proteinExistence type="predicted"/>
<keyword evidence="2" id="KW-1185">Reference proteome</keyword>
<dbReference type="RefSeq" id="WP_217334300.1">
    <property type="nucleotide sequence ID" value="NZ_JAHQZT010000006.1"/>
</dbReference>
<evidence type="ECO:0000313" key="1">
    <source>
        <dbReference type="EMBL" id="MBV0932871.1"/>
    </source>
</evidence>
<dbReference type="PIRSF" id="PIRSF020680">
    <property type="entry name" value="PhnH"/>
    <property type="match status" value="1"/>
</dbReference>
<gene>
    <name evidence="1" type="primary">phnH</name>
    <name evidence="1" type="ORF">KTN04_05910</name>
</gene>
<sequence length="214" mass="23633">MAVSSHELIAGFADPVQASQQVFRAALKVMSEPGTRVEVDYVEQAPKGLDLSTWQLALSLLDPDTRVWLSPTLASSDAVISNLRFHCQCPLVEFPKDADFAIALNTELPQLAELNWGSAEYPDRSTTLVVQVPALSAEPFWTLSGPGIEHTRSLRIAGLPDAFRAELIKSRQRFPLGIDTFWCCDNRLTALPRTTKIEPRTTAIEPLNTEQEAC</sequence>
<reference evidence="1 2" key="1">
    <citation type="submission" date="2021-06" db="EMBL/GenBank/DDBJ databases">
        <title>Bacterium isolated from marine sediment.</title>
        <authorList>
            <person name="Zhu K.-L."/>
            <person name="Du Z.-J."/>
            <person name="Liang Q.-Y."/>
        </authorList>
    </citation>
    <scope>NUCLEOTIDE SEQUENCE [LARGE SCALE GENOMIC DNA]</scope>
    <source>
        <strain evidence="1 2">A346</strain>
    </source>
</reference>
<dbReference type="Pfam" id="PF05845">
    <property type="entry name" value="PhnH"/>
    <property type="match status" value="1"/>
</dbReference>